<dbReference type="PANTHER" id="PTHR46246:SF1">
    <property type="entry name" value="GUANOSINE-3',5'-BIS(DIPHOSPHATE) 3'-PYROPHOSPHOHYDROLASE MESH1"/>
    <property type="match status" value="1"/>
</dbReference>
<proteinExistence type="predicted"/>
<dbReference type="InterPro" id="IPR052194">
    <property type="entry name" value="MESH1"/>
</dbReference>
<name>A0A0F9IVV3_9ZZZZ</name>
<gene>
    <name evidence="1" type="ORF">LCGC14_1830400</name>
</gene>
<reference evidence="1" key="1">
    <citation type="journal article" date="2015" name="Nature">
        <title>Complex archaea that bridge the gap between prokaryotes and eukaryotes.</title>
        <authorList>
            <person name="Spang A."/>
            <person name="Saw J.H."/>
            <person name="Jorgensen S.L."/>
            <person name="Zaremba-Niedzwiedzka K."/>
            <person name="Martijn J."/>
            <person name="Lind A.E."/>
            <person name="van Eijk R."/>
            <person name="Schleper C."/>
            <person name="Guy L."/>
            <person name="Ettema T.J."/>
        </authorList>
    </citation>
    <scope>NUCLEOTIDE SEQUENCE</scope>
</reference>
<sequence length="148" mass="16878">MRPSLEDTIALAAKAHVGQVDKGGAPYILHPLRVMLAVDADETARMVAVLHDVVEDTSVTLEQLYFLGYSSLVVMAVDHLSRRPRMGYDEYIERLCAGPPVALHVKLADLLDNMDRSRIPNPTERDQQRWAKYTDTWHRIHRAFRSAW</sequence>
<dbReference type="SUPFAM" id="SSF109604">
    <property type="entry name" value="HD-domain/PDEase-like"/>
    <property type="match status" value="1"/>
</dbReference>
<evidence type="ECO:0008006" key="2">
    <source>
        <dbReference type="Google" id="ProtNLM"/>
    </source>
</evidence>
<dbReference type="GO" id="GO:0008893">
    <property type="term" value="F:guanosine-3',5'-bis(diphosphate) 3'-diphosphatase activity"/>
    <property type="evidence" value="ECO:0007669"/>
    <property type="project" value="TreeGrafter"/>
</dbReference>
<dbReference type="EMBL" id="LAZR01018067">
    <property type="protein sequence ID" value="KKL97840.1"/>
    <property type="molecule type" value="Genomic_DNA"/>
</dbReference>
<accession>A0A0F9IVV3</accession>
<evidence type="ECO:0000313" key="1">
    <source>
        <dbReference type="EMBL" id="KKL97840.1"/>
    </source>
</evidence>
<dbReference type="AlphaFoldDB" id="A0A0F9IVV3"/>
<protein>
    <recommendedName>
        <fullName evidence="2">HD domain-containing protein</fullName>
    </recommendedName>
</protein>
<dbReference type="PANTHER" id="PTHR46246">
    <property type="entry name" value="GUANOSINE-3',5'-BIS(DIPHOSPHATE) 3'-PYROPHOSPHOHYDROLASE MESH1"/>
    <property type="match status" value="1"/>
</dbReference>
<comment type="caution">
    <text evidence="1">The sequence shown here is derived from an EMBL/GenBank/DDBJ whole genome shotgun (WGS) entry which is preliminary data.</text>
</comment>
<organism evidence="1">
    <name type="scientific">marine sediment metagenome</name>
    <dbReference type="NCBI Taxonomy" id="412755"/>
    <lineage>
        <taxon>unclassified sequences</taxon>
        <taxon>metagenomes</taxon>
        <taxon>ecological metagenomes</taxon>
    </lineage>
</organism>
<dbReference type="Gene3D" id="1.10.3210.10">
    <property type="entry name" value="Hypothetical protein af1432"/>
    <property type="match status" value="1"/>
</dbReference>